<dbReference type="AlphaFoldDB" id="Q2GWD8"/>
<keyword evidence="2" id="KW-1185">Reference proteome</keyword>
<dbReference type="Proteomes" id="UP000001056">
    <property type="component" value="Unassembled WGS sequence"/>
</dbReference>
<dbReference type="GeneID" id="4393144"/>
<evidence type="ECO:0000313" key="1">
    <source>
        <dbReference type="EMBL" id="EAQ86463.1"/>
    </source>
</evidence>
<dbReference type="VEuPathDB" id="FungiDB:CHGG_07716"/>
<name>Q2GWD8_CHAGB</name>
<protein>
    <submittedName>
        <fullName evidence="1">Uncharacterized protein</fullName>
    </submittedName>
</protein>
<dbReference type="EMBL" id="CH408033">
    <property type="protein sequence ID" value="EAQ86463.1"/>
    <property type="molecule type" value="Genomic_DNA"/>
</dbReference>
<dbReference type="RefSeq" id="XP_001225372.1">
    <property type="nucleotide sequence ID" value="XM_001225371.1"/>
</dbReference>
<dbReference type="HOGENOM" id="CLU_2558107_0_0_1"/>
<dbReference type="InParanoid" id="Q2GWD8"/>
<proteinExistence type="predicted"/>
<evidence type="ECO:0000313" key="2">
    <source>
        <dbReference type="Proteomes" id="UP000001056"/>
    </source>
</evidence>
<organism evidence="1 2">
    <name type="scientific">Chaetomium globosum (strain ATCC 6205 / CBS 148.51 / DSM 1962 / NBRC 6347 / NRRL 1970)</name>
    <name type="common">Soil fungus</name>
    <dbReference type="NCBI Taxonomy" id="306901"/>
    <lineage>
        <taxon>Eukaryota</taxon>
        <taxon>Fungi</taxon>
        <taxon>Dikarya</taxon>
        <taxon>Ascomycota</taxon>
        <taxon>Pezizomycotina</taxon>
        <taxon>Sordariomycetes</taxon>
        <taxon>Sordariomycetidae</taxon>
        <taxon>Sordariales</taxon>
        <taxon>Chaetomiaceae</taxon>
        <taxon>Chaetomium</taxon>
    </lineage>
</organism>
<reference evidence="2" key="1">
    <citation type="journal article" date="2015" name="Genome Announc.">
        <title>Draft genome sequence of the cellulolytic fungus Chaetomium globosum.</title>
        <authorList>
            <person name="Cuomo C.A."/>
            <person name="Untereiner W.A."/>
            <person name="Ma L.-J."/>
            <person name="Grabherr M."/>
            <person name="Birren B.W."/>
        </authorList>
    </citation>
    <scope>NUCLEOTIDE SEQUENCE [LARGE SCALE GENOMIC DNA]</scope>
    <source>
        <strain evidence="2">ATCC 6205 / CBS 148.51 / DSM 1962 / NBRC 6347 / NRRL 1970</strain>
    </source>
</reference>
<accession>Q2GWD8</accession>
<gene>
    <name evidence="1" type="ORF">CHGG_07716</name>
</gene>
<sequence length="82" mass="8807">MSSCGKEVSACGGWNWPLCWCSLCTSASRCSSSDAGEAAGARRVSWLWKRLRRTLAADGTPLRTLDTPDARVREEGACLSAI</sequence>